<dbReference type="Proteomes" id="UP001157502">
    <property type="component" value="Chromosome 9"/>
</dbReference>
<proteinExistence type="predicted"/>
<evidence type="ECO:0000313" key="1">
    <source>
        <dbReference type="EMBL" id="KAJ8006663.1"/>
    </source>
</evidence>
<gene>
    <name evidence="1" type="ORF">DPEC_G00109560</name>
</gene>
<keyword evidence="2" id="KW-1185">Reference proteome</keyword>
<comment type="caution">
    <text evidence="1">The sequence shown here is derived from an EMBL/GenBank/DDBJ whole genome shotgun (WGS) entry which is preliminary data.</text>
</comment>
<name>A0ACC2GSS6_DALPE</name>
<sequence>MDFLQQLQVYYWTWPHPHRTLWQGHRGTKFYSPKAQPSGPGITYPPQTHRLALSMFPANLQNFLSRCYPNAYHSVRKPRLYEGRTPTPPFLSIPSHPYIAPYDKLQASVPPPFSFSLSHPCFCTTLTASAYDTFSPIITSCTLIACLIASHPPNATLCSPPQLQHFGGTPSPHSPYP</sequence>
<protein>
    <submittedName>
        <fullName evidence="1">Uncharacterized protein</fullName>
    </submittedName>
</protein>
<organism evidence="1 2">
    <name type="scientific">Dallia pectoralis</name>
    <name type="common">Alaska blackfish</name>
    <dbReference type="NCBI Taxonomy" id="75939"/>
    <lineage>
        <taxon>Eukaryota</taxon>
        <taxon>Metazoa</taxon>
        <taxon>Chordata</taxon>
        <taxon>Craniata</taxon>
        <taxon>Vertebrata</taxon>
        <taxon>Euteleostomi</taxon>
        <taxon>Actinopterygii</taxon>
        <taxon>Neopterygii</taxon>
        <taxon>Teleostei</taxon>
        <taxon>Protacanthopterygii</taxon>
        <taxon>Esociformes</taxon>
        <taxon>Umbridae</taxon>
        <taxon>Dallia</taxon>
    </lineage>
</organism>
<accession>A0ACC2GSS6</accession>
<reference evidence="1" key="1">
    <citation type="submission" date="2021-05" db="EMBL/GenBank/DDBJ databases">
        <authorList>
            <person name="Pan Q."/>
            <person name="Jouanno E."/>
            <person name="Zahm M."/>
            <person name="Klopp C."/>
            <person name="Cabau C."/>
            <person name="Louis A."/>
            <person name="Berthelot C."/>
            <person name="Parey E."/>
            <person name="Roest Crollius H."/>
            <person name="Montfort J."/>
            <person name="Robinson-Rechavi M."/>
            <person name="Bouchez O."/>
            <person name="Lampietro C."/>
            <person name="Lopez Roques C."/>
            <person name="Donnadieu C."/>
            <person name="Postlethwait J."/>
            <person name="Bobe J."/>
            <person name="Dillon D."/>
            <person name="Chandos A."/>
            <person name="von Hippel F."/>
            <person name="Guiguen Y."/>
        </authorList>
    </citation>
    <scope>NUCLEOTIDE SEQUENCE</scope>
    <source>
        <strain evidence="1">YG-Jan2019</strain>
    </source>
</reference>
<evidence type="ECO:0000313" key="2">
    <source>
        <dbReference type="Proteomes" id="UP001157502"/>
    </source>
</evidence>
<dbReference type="EMBL" id="CM055736">
    <property type="protein sequence ID" value="KAJ8006663.1"/>
    <property type="molecule type" value="Genomic_DNA"/>
</dbReference>